<name>A0A2A2IHY5_9BACI</name>
<proteinExistence type="predicted"/>
<organism evidence="1 2">
    <name type="scientific">Virgibacillus profundi</name>
    <dbReference type="NCBI Taxonomy" id="2024555"/>
    <lineage>
        <taxon>Bacteria</taxon>
        <taxon>Bacillati</taxon>
        <taxon>Bacillota</taxon>
        <taxon>Bacilli</taxon>
        <taxon>Bacillales</taxon>
        <taxon>Bacillaceae</taxon>
        <taxon>Virgibacillus</taxon>
    </lineage>
</organism>
<evidence type="ECO:0000313" key="1">
    <source>
        <dbReference type="EMBL" id="PAV30750.1"/>
    </source>
</evidence>
<reference evidence="1 2" key="1">
    <citation type="submission" date="2017-08" db="EMBL/GenBank/DDBJ databases">
        <title>Virgibacillus indicus sp. nov. and Virgibacillus profoundi sp. nov, two moderately halophilic bacteria isolated from marine sediment by using the Microfluidic Streak Plate.</title>
        <authorList>
            <person name="Xu B."/>
            <person name="Hu B."/>
            <person name="Wang J."/>
            <person name="Zhu Y."/>
            <person name="Huang L."/>
            <person name="Du W."/>
            <person name="Huang Y."/>
        </authorList>
    </citation>
    <scope>NUCLEOTIDE SEQUENCE [LARGE SCALE GENOMIC DNA]</scope>
    <source>
        <strain evidence="1 2">IO3-P3-H5</strain>
    </source>
</reference>
<evidence type="ECO:0000313" key="2">
    <source>
        <dbReference type="Proteomes" id="UP000218887"/>
    </source>
</evidence>
<keyword evidence="2" id="KW-1185">Reference proteome</keyword>
<dbReference type="EMBL" id="NPOA01000002">
    <property type="protein sequence ID" value="PAV30750.1"/>
    <property type="molecule type" value="Genomic_DNA"/>
</dbReference>
<sequence>MGNFIKISSIFTTEGNTTDITFNNAEIVREAIANSTVLNNINTYPWSPNVYQSIEPQIVVFAEIEALLRKKLGDGNYLNSHDQLLEWE</sequence>
<dbReference type="AlphaFoldDB" id="A0A2A2IHY5"/>
<dbReference type="RefSeq" id="WP_095654080.1">
    <property type="nucleotide sequence ID" value="NZ_NPOA01000002.1"/>
</dbReference>
<accession>A0A2A2IHY5</accession>
<dbReference type="Proteomes" id="UP000218887">
    <property type="component" value="Unassembled WGS sequence"/>
</dbReference>
<comment type="caution">
    <text evidence="1">The sequence shown here is derived from an EMBL/GenBank/DDBJ whole genome shotgun (WGS) entry which is preliminary data.</text>
</comment>
<gene>
    <name evidence="1" type="ORF">CIL05_03235</name>
</gene>
<protein>
    <submittedName>
        <fullName evidence="1">Uncharacterized protein</fullName>
    </submittedName>
</protein>